<gene>
    <name evidence="4" type="ORF">LXT12_20055</name>
</gene>
<dbReference type="SMART" id="SM01119">
    <property type="entry name" value="D-ser_dehydrat"/>
    <property type="match status" value="1"/>
</dbReference>
<evidence type="ECO:0000313" key="4">
    <source>
        <dbReference type="EMBL" id="MCE4539550.1"/>
    </source>
</evidence>
<dbReference type="SUPFAM" id="SSF51419">
    <property type="entry name" value="PLP-binding barrel"/>
    <property type="match status" value="1"/>
</dbReference>
<dbReference type="GO" id="GO:0008784">
    <property type="term" value="F:alanine racemase activity"/>
    <property type="evidence" value="ECO:0007669"/>
    <property type="project" value="UniProtKB-EC"/>
</dbReference>
<dbReference type="InterPro" id="IPR051466">
    <property type="entry name" value="D-amino_acid_metab_enzyme"/>
</dbReference>
<dbReference type="InterPro" id="IPR026956">
    <property type="entry name" value="D-ser_dehydrat-like_dom"/>
</dbReference>
<reference evidence="4 5" key="1">
    <citation type="submission" date="2021-12" db="EMBL/GenBank/DDBJ databases">
        <title>Genome seq of p7.</title>
        <authorList>
            <person name="Seo T."/>
        </authorList>
    </citation>
    <scope>NUCLEOTIDE SEQUENCE [LARGE SCALE GENOMIC DNA]</scope>
    <source>
        <strain evidence="4 5">P7</strain>
    </source>
</reference>
<dbReference type="EC" id="5.1.1.1" evidence="4"/>
<comment type="similarity">
    <text evidence="1">Belongs to the DSD1 family.</text>
</comment>
<dbReference type="InterPro" id="IPR029066">
    <property type="entry name" value="PLP-binding_barrel"/>
</dbReference>
<protein>
    <submittedName>
        <fullName evidence="4">Alanine racemase</fullName>
        <ecNumber evidence="4">5.1.1.1</ecNumber>
    </submittedName>
</protein>
<evidence type="ECO:0000259" key="3">
    <source>
        <dbReference type="SMART" id="SM01119"/>
    </source>
</evidence>
<dbReference type="PANTHER" id="PTHR28004:SF8">
    <property type="entry name" value="D-SERINE DEAMINASE"/>
    <property type="match status" value="1"/>
</dbReference>
<sequence length="435" mass="47174">MDSLDDTPRPGWLGPWLKGFPALQPPLPLADVASRGWTLHGNELPLPLAVVRRQALAHNIAWMQDFATRHGVQLAPHGKTTMSPQLFQRQLDAGAWGLTFANVHQLSTGLAAGARRALIANQLVNAAELAELLALRRRYPGVELAFFVDSQAQLDQLAGHWASLGAGEARVDVLIELGTSRCGLREHGPALALARALKAHPALRLRGIGFYEGLQVSGETGPDRALMQQWQSRIEALLADIEAEGLIGADAHSVWLSGGGSALFDLVAPVLAGAPGRAPRLGLLRSGCYVCHDHEHYGRYMQRMDERMGTPLSAPSLQPALEVWTQVLSTPEPGLALLNAGRRDVSFDQGWPPPVWHLPRGAQRRGVAPSGWRVTGLNDQHAYLRWDPAATSGPAVGDRVALGPSHPCTTFDKWAWMAVVDEDDRVVDAITTRFE</sequence>
<dbReference type="InterPro" id="IPR001608">
    <property type="entry name" value="Ala_racemase_N"/>
</dbReference>
<evidence type="ECO:0000256" key="2">
    <source>
        <dbReference type="ARBA" id="ARBA00023239"/>
    </source>
</evidence>
<dbReference type="Gene3D" id="3.20.20.10">
    <property type="entry name" value="Alanine racemase"/>
    <property type="match status" value="1"/>
</dbReference>
<keyword evidence="4" id="KW-0413">Isomerase</keyword>
<dbReference type="Gene3D" id="2.40.37.20">
    <property type="entry name" value="D-serine dehydratase-like domain"/>
    <property type="match status" value="1"/>
</dbReference>
<dbReference type="Proteomes" id="UP001201463">
    <property type="component" value="Unassembled WGS sequence"/>
</dbReference>
<dbReference type="EMBL" id="JAJTWT010000009">
    <property type="protein sequence ID" value="MCE4539550.1"/>
    <property type="molecule type" value="Genomic_DNA"/>
</dbReference>
<evidence type="ECO:0000313" key="5">
    <source>
        <dbReference type="Proteomes" id="UP001201463"/>
    </source>
</evidence>
<keyword evidence="2" id="KW-0456">Lyase</keyword>
<dbReference type="Pfam" id="PF01168">
    <property type="entry name" value="Ala_racemase_N"/>
    <property type="match status" value="1"/>
</dbReference>
<dbReference type="PANTHER" id="PTHR28004">
    <property type="entry name" value="ZGC:162816-RELATED"/>
    <property type="match status" value="1"/>
</dbReference>
<evidence type="ECO:0000256" key="1">
    <source>
        <dbReference type="ARBA" id="ARBA00005323"/>
    </source>
</evidence>
<organism evidence="4 5">
    <name type="scientific">Pelomonas caseinilytica</name>
    <dbReference type="NCBI Taxonomy" id="2906763"/>
    <lineage>
        <taxon>Bacteria</taxon>
        <taxon>Pseudomonadati</taxon>
        <taxon>Pseudomonadota</taxon>
        <taxon>Betaproteobacteria</taxon>
        <taxon>Burkholderiales</taxon>
        <taxon>Sphaerotilaceae</taxon>
        <taxon>Roseateles</taxon>
    </lineage>
</organism>
<dbReference type="RefSeq" id="WP_233394070.1">
    <property type="nucleotide sequence ID" value="NZ_JAJTWT010000009.1"/>
</dbReference>
<dbReference type="InterPro" id="IPR042208">
    <property type="entry name" value="D-ser_dehydrat-like_sf"/>
</dbReference>
<comment type="caution">
    <text evidence="4">The sequence shown here is derived from an EMBL/GenBank/DDBJ whole genome shotgun (WGS) entry which is preliminary data.</text>
</comment>
<proteinExistence type="inferred from homology"/>
<name>A0ABS8XQQ4_9BURK</name>
<feature type="domain" description="D-serine dehydratase-like" evidence="3">
    <location>
        <begin position="320"/>
        <end position="421"/>
    </location>
</feature>
<keyword evidence="5" id="KW-1185">Reference proteome</keyword>
<accession>A0ABS8XQQ4</accession>
<dbReference type="Pfam" id="PF14031">
    <property type="entry name" value="D-ser_dehydrat"/>
    <property type="match status" value="1"/>
</dbReference>